<dbReference type="EMBL" id="JBHUFU010000002">
    <property type="protein sequence ID" value="MFD1829065.1"/>
    <property type="molecule type" value="Genomic_DNA"/>
</dbReference>
<comment type="caution">
    <text evidence="2">The sequence shown here is derived from an EMBL/GenBank/DDBJ whole genome shotgun (WGS) entry which is preliminary data.</text>
</comment>
<dbReference type="InterPro" id="IPR036390">
    <property type="entry name" value="WH_DNA-bd_sf"/>
</dbReference>
<dbReference type="InterPro" id="IPR036388">
    <property type="entry name" value="WH-like_DNA-bd_sf"/>
</dbReference>
<organism evidence="2 3">
    <name type="scientific">Streptomyces desertarenae</name>
    <dbReference type="NCBI Taxonomy" id="2666184"/>
    <lineage>
        <taxon>Bacteria</taxon>
        <taxon>Bacillati</taxon>
        <taxon>Actinomycetota</taxon>
        <taxon>Actinomycetes</taxon>
        <taxon>Kitasatosporales</taxon>
        <taxon>Streptomycetaceae</taxon>
        <taxon>Streptomyces</taxon>
    </lineage>
</organism>
<evidence type="ECO:0000313" key="2">
    <source>
        <dbReference type="EMBL" id="MFD1829065.1"/>
    </source>
</evidence>
<gene>
    <name evidence="2" type="ORF">ACFSJS_05235</name>
</gene>
<accession>A0ABW4PFK2</accession>
<keyword evidence="3" id="KW-1185">Reference proteome</keyword>
<dbReference type="Gene3D" id="1.10.10.10">
    <property type="entry name" value="Winged helix-like DNA-binding domain superfamily/Winged helix DNA-binding domain"/>
    <property type="match status" value="1"/>
</dbReference>
<dbReference type="RefSeq" id="WP_380897240.1">
    <property type="nucleotide sequence ID" value="NZ_JBHUFU010000002.1"/>
</dbReference>
<reference evidence="3" key="1">
    <citation type="journal article" date="2019" name="Int. J. Syst. Evol. Microbiol.">
        <title>The Global Catalogue of Microorganisms (GCM) 10K type strain sequencing project: providing services to taxonomists for standard genome sequencing and annotation.</title>
        <authorList>
            <consortium name="The Broad Institute Genomics Platform"/>
            <consortium name="The Broad Institute Genome Sequencing Center for Infectious Disease"/>
            <person name="Wu L."/>
            <person name="Ma J."/>
        </authorList>
    </citation>
    <scope>NUCLEOTIDE SEQUENCE [LARGE SCALE GENOMIC DNA]</scope>
    <source>
        <strain evidence="3">CGMCC 4.7455</strain>
    </source>
</reference>
<proteinExistence type="predicted"/>
<evidence type="ECO:0000256" key="1">
    <source>
        <dbReference type="SAM" id="MobiDB-lite"/>
    </source>
</evidence>
<feature type="region of interest" description="Disordered" evidence="1">
    <location>
        <begin position="30"/>
        <end position="111"/>
    </location>
</feature>
<dbReference type="Proteomes" id="UP001597365">
    <property type="component" value="Unassembled WGS sequence"/>
</dbReference>
<name>A0ABW4PFK2_9ACTN</name>
<dbReference type="SUPFAM" id="SSF46785">
    <property type="entry name" value="Winged helix' DNA-binding domain"/>
    <property type="match status" value="1"/>
</dbReference>
<sequence length="111" mass="11760">MRTTRLTDLMGTDASATGRHVAHAVDRGRIDRRPDSRGGRIRLLRPTGDGRTPLAEMHERTSGAPVRHLADRSAGDAGRLTEPPARLRADCGGPRGAGSARSTAPHPAPDV</sequence>
<evidence type="ECO:0008006" key="4">
    <source>
        <dbReference type="Google" id="ProtNLM"/>
    </source>
</evidence>
<protein>
    <recommendedName>
        <fullName evidence="4">MarR family transcriptional regulator</fullName>
    </recommendedName>
</protein>
<evidence type="ECO:0000313" key="3">
    <source>
        <dbReference type="Proteomes" id="UP001597365"/>
    </source>
</evidence>